<comment type="caution">
    <text evidence="2">The sequence shown here is derived from an EMBL/GenBank/DDBJ whole genome shotgun (WGS) entry which is preliminary data.</text>
</comment>
<organism evidence="2 3">
    <name type="scientific">Amycolatopsis pigmentata</name>
    <dbReference type="NCBI Taxonomy" id="450801"/>
    <lineage>
        <taxon>Bacteria</taxon>
        <taxon>Bacillati</taxon>
        <taxon>Actinomycetota</taxon>
        <taxon>Actinomycetes</taxon>
        <taxon>Pseudonocardiales</taxon>
        <taxon>Pseudonocardiaceae</taxon>
        <taxon>Amycolatopsis</taxon>
    </lineage>
</organism>
<evidence type="ECO:0000313" key="2">
    <source>
        <dbReference type="EMBL" id="MFD2421121.1"/>
    </source>
</evidence>
<keyword evidence="1" id="KW-0732">Signal</keyword>
<name>A0ABW5G4M5_9PSEU</name>
<sequence length="175" mass="17793">MRTPSTLLAAFVLLVVAGCGVTGQASGGSTTAGGQPLEQGAAPAAQTVDFGGQYRFHDGVTVVVSTPKSFRPSGSAYPHSERAVAFEISLRNDGSQPYRLSGLSVSATVAGTAAKQLVDSTLGYSGIVDADKDVQPGRDAQIVLAFAVPEQATPLRLSVRPAKVSPVSAIYSGSA</sequence>
<feature type="signal peptide" evidence="1">
    <location>
        <begin position="1"/>
        <end position="27"/>
    </location>
</feature>
<evidence type="ECO:0000313" key="3">
    <source>
        <dbReference type="Proteomes" id="UP001597417"/>
    </source>
</evidence>
<evidence type="ECO:0008006" key="4">
    <source>
        <dbReference type="Google" id="ProtNLM"/>
    </source>
</evidence>
<proteinExistence type="predicted"/>
<gene>
    <name evidence="2" type="ORF">ACFSXZ_32810</name>
</gene>
<accession>A0ABW5G4M5</accession>
<evidence type="ECO:0000256" key="1">
    <source>
        <dbReference type="SAM" id="SignalP"/>
    </source>
</evidence>
<dbReference type="Proteomes" id="UP001597417">
    <property type="component" value="Unassembled WGS sequence"/>
</dbReference>
<keyword evidence="3" id="KW-1185">Reference proteome</keyword>
<dbReference type="PROSITE" id="PS51257">
    <property type="entry name" value="PROKAR_LIPOPROTEIN"/>
    <property type="match status" value="1"/>
</dbReference>
<protein>
    <recommendedName>
        <fullName evidence="4">DUF4352 domain-containing protein</fullName>
    </recommendedName>
</protein>
<dbReference type="RefSeq" id="WP_378269534.1">
    <property type="nucleotide sequence ID" value="NZ_JBHUKR010000021.1"/>
</dbReference>
<feature type="chain" id="PRO_5046519469" description="DUF4352 domain-containing protein" evidence="1">
    <location>
        <begin position="28"/>
        <end position="175"/>
    </location>
</feature>
<reference evidence="3" key="1">
    <citation type="journal article" date="2019" name="Int. J. Syst. Evol. Microbiol.">
        <title>The Global Catalogue of Microorganisms (GCM) 10K type strain sequencing project: providing services to taxonomists for standard genome sequencing and annotation.</title>
        <authorList>
            <consortium name="The Broad Institute Genomics Platform"/>
            <consortium name="The Broad Institute Genome Sequencing Center for Infectious Disease"/>
            <person name="Wu L."/>
            <person name="Ma J."/>
        </authorList>
    </citation>
    <scope>NUCLEOTIDE SEQUENCE [LARGE SCALE GENOMIC DNA]</scope>
    <source>
        <strain evidence="3">CGMCC 4.7645</strain>
    </source>
</reference>
<dbReference type="EMBL" id="JBHUKR010000021">
    <property type="protein sequence ID" value="MFD2421121.1"/>
    <property type="molecule type" value="Genomic_DNA"/>
</dbReference>